<feature type="region of interest" description="Disordered" evidence="6">
    <location>
        <begin position="872"/>
        <end position="925"/>
    </location>
</feature>
<keyword evidence="4" id="KW-0045">Antibiotic biosynthesis</keyword>
<evidence type="ECO:0000256" key="6">
    <source>
        <dbReference type="SAM" id="MobiDB-lite"/>
    </source>
</evidence>
<evidence type="ECO:0000256" key="3">
    <source>
        <dbReference type="ARBA" id="ARBA00022679"/>
    </source>
</evidence>
<dbReference type="InterPro" id="IPR016035">
    <property type="entry name" value="Acyl_Trfase/lysoPLipase"/>
</dbReference>
<dbReference type="InterPro" id="IPR032821">
    <property type="entry name" value="PKS_assoc"/>
</dbReference>
<organism evidence="9 10">
    <name type="scientific">Streptomyces spiralis</name>
    <dbReference type="NCBI Taxonomy" id="66376"/>
    <lineage>
        <taxon>Bacteria</taxon>
        <taxon>Bacillati</taxon>
        <taxon>Actinomycetota</taxon>
        <taxon>Actinomycetes</taxon>
        <taxon>Kitasatosporales</taxon>
        <taxon>Streptomycetaceae</taxon>
        <taxon>Streptomyces</taxon>
    </lineage>
</organism>
<dbReference type="InterPro" id="IPR016036">
    <property type="entry name" value="Malonyl_transacylase_ACP-bd"/>
</dbReference>
<proteinExistence type="predicted"/>
<reference evidence="9" key="1">
    <citation type="journal article" date="2014" name="Int. J. Syst. Evol. Microbiol.">
        <title>Complete genome sequence of Corynebacterium casei LMG S-19264T (=DSM 44701T), isolated from a smear-ripened cheese.</title>
        <authorList>
            <consortium name="US DOE Joint Genome Institute (JGI-PGF)"/>
            <person name="Walter F."/>
            <person name="Albersmeier A."/>
            <person name="Kalinowski J."/>
            <person name="Ruckert C."/>
        </authorList>
    </citation>
    <scope>NUCLEOTIDE SEQUENCE</scope>
    <source>
        <strain evidence="9">JCM 3302</strain>
    </source>
</reference>
<evidence type="ECO:0000259" key="7">
    <source>
        <dbReference type="PROSITE" id="PS50075"/>
    </source>
</evidence>
<dbReference type="PROSITE" id="PS50075">
    <property type="entry name" value="CARRIER"/>
    <property type="match status" value="1"/>
</dbReference>
<evidence type="ECO:0000256" key="2">
    <source>
        <dbReference type="ARBA" id="ARBA00022553"/>
    </source>
</evidence>
<dbReference type="PROSITE" id="PS52004">
    <property type="entry name" value="KS3_2"/>
    <property type="match status" value="1"/>
</dbReference>
<dbReference type="SUPFAM" id="SSF47336">
    <property type="entry name" value="ACP-like"/>
    <property type="match status" value="1"/>
</dbReference>
<keyword evidence="5" id="KW-0012">Acyltransferase</keyword>
<dbReference type="Pfam" id="PF00698">
    <property type="entry name" value="Acyl_transf_1"/>
    <property type="match status" value="1"/>
</dbReference>
<dbReference type="SMART" id="SM00825">
    <property type="entry name" value="PKS_KS"/>
    <property type="match status" value="1"/>
</dbReference>
<dbReference type="Gene3D" id="1.10.1200.10">
    <property type="entry name" value="ACP-like"/>
    <property type="match status" value="1"/>
</dbReference>
<dbReference type="AlphaFoldDB" id="A0A919A3Q9"/>
<dbReference type="Gene3D" id="3.40.366.10">
    <property type="entry name" value="Malonyl-Coenzyme A Acyl Carrier Protein, domain 2"/>
    <property type="match status" value="1"/>
</dbReference>
<dbReference type="GO" id="GO:0005737">
    <property type="term" value="C:cytoplasm"/>
    <property type="evidence" value="ECO:0007669"/>
    <property type="project" value="TreeGrafter"/>
</dbReference>
<dbReference type="PANTHER" id="PTHR43775">
    <property type="entry name" value="FATTY ACID SYNTHASE"/>
    <property type="match status" value="1"/>
</dbReference>
<dbReference type="Gene3D" id="3.30.70.3290">
    <property type="match status" value="1"/>
</dbReference>
<evidence type="ECO:0000259" key="8">
    <source>
        <dbReference type="PROSITE" id="PS52004"/>
    </source>
</evidence>
<dbReference type="GO" id="GO:0004315">
    <property type="term" value="F:3-oxoacyl-[acyl-carrier-protein] synthase activity"/>
    <property type="evidence" value="ECO:0007669"/>
    <property type="project" value="InterPro"/>
</dbReference>
<evidence type="ECO:0000313" key="9">
    <source>
        <dbReference type="EMBL" id="GHE84111.1"/>
    </source>
</evidence>
<dbReference type="InterPro" id="IPR036736">
    <property type="entry name" value="ACP-like_sf"/>
</dbReference>
<dbReference type="InterPro" id="IPR050091">
    <property type="entry name" value="PKS_NRPS_Biosynth_Enz"/>
</dbReference>
<dbReference type="Proteomes" id="UP000641386">
    <property type="component" value="Unassembled WGS sequence"/>
</dbReference>
<protein>
    <submittedName>
        <fullName evidence="9">Polyketide synthase</fullName>
    </submittedName>
</protein>
<reference evidence="9" key="2">
    <citation type="submission" date="2020-09" db="EMBL/GenBank/DDBJ databases">
        <authorList>
            <person name="Sun Q."/>
            <person name="Ohkuma M."/>
        </authorList>
    </citation>
    <scope>NUCLEOTIDE SEQUENCE</scope>
    <source>
        <strain evidence="9">JCM 3302</strain>
    </source>
</reference>
<sequence>MEDIAIVGLDCAFPGAADADAYWDLLMRGGDAIGSVPARRWDPDDFPGVPGAGGFLDDADVFDADFFSVSPREAAAMDPHHRLLLHSAWRALEDSGRAPGDLAGSDTGVFVGMMGGEWGRLTMGTPARATPQLGAGSSNGMAANRISYHFNLTGPSLAVDTACSSSLVAVHLAAGALRAGECDTALAGGVNVLLSPSLGLVYAQMGLAASDGRCKPFSADADGIGRSEGVGLVVLRRLSDAVADGQRIYAVLRGSAVNQDGRSNGVTAPNRWSQQAVVQAAYRRAGITPDQVAFVEAHGTGTVLGDTIECAALGSVHGVPRPSPCALGSVKGNLGHLEGAAGIAALIKTALALHHRVVPASRFADRENPQLQLAARGMRLLKSPLRLPAGETVAAVSSFGMGGTNTHAVLATAPRPAVSRSYAAPAGASVAGAAPRSGETGVFTLSADTPEALRRNLLAQAEDVAGRPPGDAARLCWSSNRIKTGLPYRFAVTARDSAELADALRGAAADDLPATAAPRPWARPVVAFLFTGQGSVHAGMTAPLYRDSPLYRRHLDEVDAALAPHLGASVREVILGGGERVHEPAFAQPALFAVGCALARTLAALGVTPAAVLGHSLGEYAAAVTAGALDLDEAARLVVRRAAVLRDLPHGGGMLAVRAGAEPVAELLAGEPEVRIAALNGPSDTVLSGPREALSRLERALGAHGVDARPLDVTHAFHAPPTAPMAEALREESVQATAPTLPFASTRYGRMLREEPLDGAYWADQAAQPVLFDAALGALVAETFPTHLLEIGPRPQLLPLAGRAGHAAGLEGLHPAPGPEATGRELAETVAALHRAGLDPVWDALYAPGHRAAERLRPYVFCADHHYWDRQSGPAPAPASATRQHPGTPSPEPHPPTRPEHAPGPEKPGLVETGLVEPGPAEPELTEAGPVLAAVVDAVVEVGGHPRERVLREARFYEDLGFDSVMIMQLKSRVESRLPQIGEVSVQQLLPALRSVGTLADFLDDMVMAGAA</sequence>
<dbReference type="EMBL" id="BNBC01000021">
    <property type="protein sequence ID" value="GHE84111.1"/>
    <property type="molecule type" value="Genomic_DNA"/>
</dbReference>
<dbReference type="SUPFAM" id="SSF55048">
    <property type="entry name" value="Probable ACP-binding domain of malonyl-CoA ACP transacylase"/>
    <property type="match status" value="1"/>
</dbReference>
<dbReference type="Pfam" id="PF00550">
    <property type="entry name" value="PP-binding"/>
    <property type="match status" value="1"/>
</dbReference>
<evidence type="ECO:0000256" key="4">
    <source>
        <dbReference type="ARBA" id="ARBA00023194"/>
    </source>
</evidence>
<dbReference type="SUPFAM" id="SSF53901">
    <property type="entry name" value="Thiolase-like"/>
    <property type="match status" value="1"/>
</dbReference>
<dbReference type="InterPro" id="IPR014043">
    <property type="entry name" value="Acyl_transferase_dom"/>
</dbReference>
<dbReference type="InterPro" id="IPR016039">
    <property type="entry name" value="Thiolase-like"/>
</dbReference>
<dbReference type="InterPro" id="IPR020841">
    <property type="entry name" value="PKS_Beta-ketoAc_synthase_dom"/>
</dbReference>
<keyword evidence="3" id="KW-0808">Transferase</keyword>
<dbReference type="Gene3D" id="3.40.47.10">
    <property type="match status" value="1"/>
</dbReference>
<dbReference type="InterPro" id="IPR009081">
    <property type="entry name" value="PP-bd_ACP"/>
</dbReference>
<comment type="caution">
    <text evidence="9">The sequence shown here is derived from an EMBL/GenBank/DDBJ whole genome shotgun (WGS) entry which is preliminary data.</text>
</comment>
<dbReference type="GO" id="GO:0017000">
    <property type="term" value="P:antibiotic biosynthetic process"/>
    <property type="evidence" value="ECO:0007669"/>
    <property type="project" value="UniProtKB-KW"/>
</dbReference>
<name>A0A919A3Q9_9ACTN</name>
<evidence type="ECO:0000256" key="1">
    <source>
        <dbReference type="ARBA" id="ARBA00022450"/>
    </source>
</evidence>
<dbReference type="GO" id="GO:0071770">
    <property type="term" value="P:DIM/DIP cell wall layer assembly"/>
    <property type="evidence" value="ECO:0007669"/>
    <property type="project" value="TreeGrafter"/>
</dbReference>
<feature type="domain" description="Carrier" evidence="7">
    <location>
        <begin position="929"/>
        <end position="1007"/>
    </location>
</feature>
<evidence type="ECO:0000256" key="5">
    <source>
        <dbReference type="ARBA" id="ARBA00023315"/>
    </source>
</evidence>
<dbReference type="RefSeq" id="WP_189902956.1">
    <property type="nucleotide sequence ID" value="NZ_BNBC01000021.1"/>
</dbReference>
<dbReference type="InterPro" id="IPR014030">
    <property type="entry name" value="Ketoacyl_synth_N"/>
</dbReference>
<dbReference type="SMART" id="SM00827">
    <property type="entry name" value="PKS_AT"/>
    <property type="match status" value="1"/>
</dbReference>
<gene>
    <name evidence="9" type="ORF">GCM10014715_45200</name>
</gene>
<feature type="domain" description="Ketosynthase family 3 (KS3)" evidence="8">
    <location>
        <begin position="1"/>
        <end position="412"/>
    </location>
</feature>
<dbReference type="SUPFAM" id="SSF52151">
    <property type="entry name" value="FabD/lysophospholipase-like"/>
    <property type="match status" value="1"/>
</dbReference>
<dbReference type="InterPro" id="IPR001227">
    <property type="entry name" value="Ac_transferase_dom_sf"/>
</dbReference>
<dbReference type="PANTHER" id="PTHR43775:SF37">
    <property type="entry name" value="SI:DKEY-61P9.11"/>
    <property type="match status" value="1"/>
</dbReference>
<accession>A0A919A3Q9</accession>
<keyword evidence="1" id="KW-0596">Phosphopantetheine</keyword>
<evidence type="ECO:0000313" key="10">
    <source>
        <dbReference type="Proteomes" id="UP000641386"/>
    </source>
</evidence>
<dbReference type="GO" id="GO:0006633">
    <property type="term" value="P:fatty acid biosynthetic process"/>
    <property type="evidence" value="ECO:0007669"/>
    <property type="project" value="InterPro"/>
</dbReference>
<dbReference type="InterPro" id="IPR014031">
    <property type="entry name" value="Ketoacyl_synth_C"/>
</dbReference>
<dbReference type="InterPro" id="IPR018201">
    <property type="entry name" value="Ketoacyl_synth_AS"/>
</dbReference>
<dbReference type="GO" id="GO:0005886">
    <property type="term" value="C:plasma membrane"/>
    <property type="evidence" value="ECO:0007669"/>
    <property type="project" value="TreeGrafter"/>
</dbReference>
<dbReference type="Pfam" id="PF02801">
    <property type="entry name" value="Ketoacyl-synt_C"/>
    <property type="match status" value="1"/>
</dbReference>
<keyword evidence="2" id="KW-0597">Phosphoprotein</keyword>
<feature type="compositionally biased region" description="Basic and acidic residues" evidence="6">
    <location>
        <begin position="895"/>
        <end position="904"/>
    </location>
</feature>
<keyword evidence="10" id="KW-1185">Reference proteome</keyword>
<dbReference type="PROSITE" id="PS00606">
    <property type="entry name" value="KS3_1"/>
    <property type="match status" value="1"/>
</dbReference>
<dbReference type="Pfam" id="PF16197">
    <property type="entry name" value="KAsynt_C_assoc"/>
    <property type="match status" value="1"/>
</dbReference>
<dbReference type="GO" id="GO:0004312">
    <property type="term" value="F:fatty acid synthase activity"/>
    <property type="evidence" value="ECO:0007669"/>
    <property type="project" value="TreeGrafter"/>
</dbReference>
<dbReference type="CDD" id="cd00833">
    <property type="entry name" value="PKS"/>
    <property type="match status" value="1"/>
</dbReference>
<dbReference type="Pfam" id="PF00109">
    <property type="entry name" value="ketoacyl-synt"/>
    <property type="match status" value="1"/>
</dbReference>